<keyword evidence="4" id="KW-1185">Reference proteome</keyword>
<dbReference type="PANTHER" id="PTHR46268:SF6">
    <property type="entry name" value="UNIVERSAL STRESS PROTEIN UP12"/>
    <property type="match status" value="1"/>
</dbReference>
<dbReference type="PANTHER" id="PTHR46268">
    <property type="entry name" value="STRESS RESPONSE PROTEIN NHAX"/>
    <property type="match status" value="1"/>
</dbReference>
<evidence type="ECO:0000313" key="3">
    <source>
        <dbReference type="EMBL" id="MFA1610666.1"/>
    </source>
</evidence>
<organism evidence="3 4">
    <name type="scientific">Halobellus rubicundus</name>
    <dbReference type="NCBI Taxonomy" id="2996466"/>
    <lineage>
        <taxon>Archaea</taxon>
        <taxon>Methanobacteriati</taxon>
        <taxon>Methanobacteriota</taxon>
        <taxon>Stenosarchaea group</taxon>
        <taxon>Halobacteria</taxon>
        <taxon>Halobacteriales</taxon>
        <taxon>Haloferacaceae</taxon>
        <taxon>Halobellus</taxon>
    </lineage>
</organism>
<proteinExistence type="inferred from homology"/>
<dbReference type="RefSeq" id="WP_372388360.1">
    <property type="nucleotide sequence ID" value="NZ_JBGNYA010000001.1"/>
</dbReference>
<feature type="domain" description="UspA" evidence="2">
    <location>
        <begin position="3"/>
        <end position="139"/>
    </location>
</feature>
<evidence type="ECO:0000259" key="2">
    <source>
        <dbReference type="Pfam" id="PF00582"/>
    </source>
</evidence>
<comment type="caution">
    <text evidence="3">The sequence shown here is derived from an EMBL/GenBank/DDBJ whole genome shotgun (WGS) entry which is preliminary data.</text>
</comment>
<dbReference type="Gene3D" id="3.40.50.620">
    <property type="entry name" value="HUPs"/>
    <property type="match status" value="1"/>
</dbReference>
<dbReference type="EMBL" id="JBGNYA010000001">
    <property type="protein sequence ID" value="MFA1610666.1"/>
    <property type="molecule type" value="Genomic_DNA"/>
</dbReference>
<gene>
    <name evidence="3" type="ORF">OS889_06550</name>
</gene>
<dbReference type="SUPFAM" id="SSF52402">
    <property type="entry name" value="Adenine nucleotide alpha hydrolases-like"/>
    <property type="match status" value="1"/>
</dbReference>
<comment type="similarity">
    <text evidence="1">Belongs to the universal stress protein A family.</text>
</comment>
<dbReference type="InterPro" id="IPR006016">
    <property type="entry name" value="UspA"/>
</dbReference>
<dbReference type="CDD" id="cd00293">
    <property type="entry name" value="USP-like"/>
    <property type="match status" value="1"/>
</dbReference>
<dbReference type="Pfam" id="PF00582">
    <property type="entry name" value="Usp"/>
    <property type="match status" value="1"/>
</dbReference>
<reference evidence="3 4" key="1">
    <citation type="submission" date="2024-08" db="EMBL/GenBank/DDBJ databases">
        <title>Halobellus sp. MBLA0158 whole genome sequence.</title>
        <authorList>
            <person name="Hwang C.Y."/>
            <person name="Cho E.-S."/>
            <person name="Seo M.-J."/>
        </authorList>
    </citation>
    <scope>NUCLEOTIDE SEQUENCE [LARGE SCALE GENOMIC DNA]</scope>
    <source>
        <strain evidence="3 4">MBLA0158</strain>
    </source>
</reference>
<dbReference type="Proteomes" id="UP001570511">
    <property type="component" value="Unassembled WGS sequence"/>
</dbReference>
<accession>A0ABD5MH56</accession>
<evidence type="ECO:0000256" key="1">
    <source>
        <dbReference type="ARBA" id="ARBA00008791"/>
    </source>
</evidence>
<dbReference type="AlphaFoldDB" id="A0ABD5MH56"/>
<protein>
    <submittedName>
        <fullName evidence="3">Universal stress protein</fullName>
    </submittedName>
</protein>
<dbReference type="InterPro" id="IPR014729">
    <property type="entry name" value="Rossmann-like_a/b/a_fold"/>
</dbReference>
<sequence length="146" mass="15563">MVIVAAVDSGGQAQAVLSEADTLARQFDEPIHVLHVMTRSEAIQEEEDSYTHTDEAVSVDTLRDRAASVASDLIEEHAPSAETEAIGRIGDPADEIVAYADDVEARYIVVSPQQRSQTGKILFGSVAQSVLLNAGCPVVSLRSESV</sequence>
<name>A0ABD5MH56_9EURY</name>
<evidence type="ECO:0000313" key="4">
    <source>
        <dbReference type="Proteomes" id="UP001570511"/>
    </source>
</evidence>